<name>A0A224XUG6_9HEMI</name>
<evidence type="ECO:0008006" key="3">
    <source>
        <dbReference type="Google" id="ProtNLM"/>
    </source>
</evidence>
<protein>
    <recommendedName>
        <fullName evidence="3">Secreted protein</fullName>
    </recommendedName>
</protein>
<dbReference type="EMBL" id="GFTR01001622">
    <property type="protein sequence ID" value="JAW14804.1"/>
    <property type="molecule type" value="Transcribed_RNA"/>
</dbReference>
<accession>A0A224XUG6</accession>
<feature type="signal peptide" evidence="1">
    <location>
        <begin position="1"/>
        <end position="22"/>
    </location>
</feature>
<organism evidence="2">
    <name type="scientific">Panstrongylus lignarius</name>
    <dbReference type="NCBI Taxonomy" id="156445"/>
    <lineage>
        <taxon>Eukaryota</taxon>
        <taxon>Metazoa</taxon>
        <taxon>Ecdysozoa</taxon>
        <taxon>Arthropoda</taxon>
        <taxon>Hexapoda</taxon>
        <taxon>Insecta</taxon>
        <taxon>Pterygota</taxon>
        <taxon>Neoptera</taxon>
        <taxon>Paraneoptera</taxon>
        <taxon>Hemiptera</taxon>
        <taxon>Heteroptera</taxon>
        <taxon>Panheteroptera</taxon>
        <taxon>Cimicomorpha</taxon>
        <taxon>Reduviidae</taxon>
        <taxon>Triatominae</taxon>
        <taxon>Panstrongylus</taxon>
    </lineage>
</organism>
<proteinExistence type="predicted"/>
<sequence>MRNGGHFVARLVGVCLIQEALSQFMQNFIKKRVMLRGRYFLVLFVKKCFQARVIWHCIQEFTLEKPTLPCLLILEDQVHKLNYTVVTYAVNHIQWLSIYGGM</sequence>
<dbReference type="AlphaFoldDB" id="A0A224XUG6"/>
<feature type="chain" id="PRO_5012330058" description="Secreted protein" evidence="1">
    <location>
        <begin position="23"/>
        <end position="102"/>
    </location>
</feature>
<keyword evidence="1" id="KW-0732">Signal</keyword>
<evidence type="ECO:0000313" key="2">
    <source>
        <dbReference type="EMBL" id="JAW14804.1"/>
    </source>
</evidence>
<reference evidence="2" key="1">
    <citation type="journal article" date="2018" name="PLoS Negl. Trop. Dis.">
        <title>An insight into the salivary gland and fat body transcriptome of Panstrongylus lignarius (Hemiptera: Heteroptera), the main vector of Chagas disease in Peru.</title>
        <authorList>
            <person name="Nevoa J.C."/>
            <person name="Mendes M.T."/>
            <person name="da Silva M.V."/>
            <person name="Soares S.C."/>
            <person name="Oliveira C.J.F."/>
            <person name="Ribeiro J.M.C."/>
        </authorList>
    </citation>
    <scope>NUCLEOTIDE SEQUENCE</scope>
</reference>
<evidence type="ECO:0000256" key="1">
    <source>
        <dbReference type="SAM" id="SignalP"/>
    </source>
</evidence>